<keyword evidence="2 4" id="KW-1133">Transmembrane helix</keyword>
<dbReference type="SUPFAM" id="SSF103473">
    <property type="entry name" value="MFS general substrate transporter"/>
    <property type="match status" value="1"/>
</dbReference>
<dbReference type="InterPro" id="IPR011701">
    <property type="entry name" value="MFS"/>
</dbReference>
<feature type="transmembrane region" description="Helical" evidence="4">
    <location>
        <begin position="54"/>
        <end position="76"/>
    </location>
</feature>
<name>A0ABX0Q9W3_9BACT</name>
<evidence type="ECO:0000256" key="2">
    <source>
        <dbReference type="ARBA" id="ARBA00022989"/>
    </source>
</evidence>
<feature type="transmembrane region" description="Helical" evidence="4">
    <location>
        <begin position="295"/>
        <end position="312"/>
    </location>
</feature>
<organism evidence="6 7">
    <name type="scientific">Fibrivirga algicola</name>
    <dbReference type="NCBI Taxonomy" id="2950420"/>
    <lineage>
        <taxon>Bacteria</taxon>
        <taxon>Pseudomonadati</taxon>
        <taxon>Bacteroidota</taxon>
        <taxon>Cytophagia</taxon>
        <taxon>Cytophagales</taxon>
        <taxon>Spirosomataceae</taxon>
        <taxon>Fibrivirga</taxon>
    </lineage>
</organism>
<feature type="transmembrane region" description="Helical" evidence="4">
    <location>
        <begin position="382"/>
        <end position="404"/>
    </location>
</feature>
<comment type="caution">
    <text evidence="6">The sequence shown here is derived from an EMBL/GenBank/DDBJ whole genome shotgun (WGS) entry which is preliminary data.</text>
</comment>
<keyword evidence="3 4" id="KW-0472">Membrane</keyword>
<keyword evidence="7" id="KW-1185">Reference proteome</keyword>
<accession>A0ABX0Q9W3</accession>
<feature type="transmembrane region" description="Helical" evidence="4">
    <location>
        <begin position="356"/>
        <end position="376"/>
    </location>
</feature>
<evidence type="ECO:0000313" key="7">
    <source>
        <dbReference type="Proteomes" id="UP000606008"/>
    </source>
</evidence>
<feature type="transmembrane region" description="Helical" evidence="4">
    <location>
        <begin position="324"/>
        <end position="344"/>
    </location>
</feature>
<feature type="transmembrane region" description="Helical" evidence="4">
    <location>
        <begin position="228"/>
        <end position="250"/>
    </location>
</feature>
<protein>
    <submittedName>
        <fullName evidence="6">MFS transporter</fullName>
    </submittedName>
</protein>
<feature type="transmembrane region" description="Helical" evidence="4">
    <location>
        <begin position="88"/>
        <end position="110"/>
    </location>
</feature>
<reference evidence="7" key="2">
    <citation type="submission" date="2023-07" db="EMBL/GenBank/DDBJ databases">
        <authorList>
            <person name="Jung D.-H."/>
        </authorList>
    </citation>
    <scope>NUCLEOTIDE SEQUENCE [LARGE SCALE GENOMIC DNA]</scope>
    <source>
        <strain evidence="7">JA-25</strain>
    </source>
</reference>
<evidence type="ECO:0000259" key="5">
    <source>
        <dbReference type="PROSITE" id="PS50850"/>
    </source>
</evidence>
<feature type="transmembrane region" description="Helical" evidence="4">
    <location>
        <begin position="116"/>
        <end position="137"/>
    </location>
</feature>
<feature type="transmembrane region" description="Helical" evidence="4">
    <location>
        <begin position="262"/>
        <end position="283"/>
    </location>
</feature>
<feature type="domain" description="Major facilitator superfamily (MFS) profile" evidence="5">
    <location>
        <begin position="1"/>
        <end position="408"/>
    </location>
</feature>
<evidence type="ECO:0000313" key="6">
    <source>
        <dbReference type="EMBL" id="NID08701.1"/>
    </source>
</evidence>
<dbReference type="PANTHER" id="PTHR23539">
    <property type="entry name" value="MFS TRANSPORTER"/>
    <property type="match status" value="1"/>
</dbReference>
<reference evidence="7" key="1">
    <citation type="submission" date="2019-09" db="EMBL/GenBank/DDBJ databases">
        <authorList>
            <person name="Jung D.-H."/>
        </authorList>
    </citation>
    <scope>NUCLEOTIDE SEQUENCE [LARGE SCALE GENOMIC DNA]</scope>
    <source>
        <strain evidence="7">JA-25</strain>
    </source>
</reference>
<dbReference type="Gene3D" id="1.20.1250.20">
    <property type="entry name" value="MFS general substrate transporter like domains"/>
    <property type="match status" value="2"/>
</dbReference>
<dbReference type="PANTHER" id="PTHR23539:SF1">
    <property type="entry name" value="MAJOR FACILITATOR SUPERFAMILY (MFS) PROFILE DOMAIN-CONTAINING PROTEIN"/>
    <property type="match status" value="1"/>
</dbReference>
<dbReference type="Proteomes" id="UP000606008">
    <property type="component" value="Unassembled WGS sequence"/>
</dbReference>
<dbReference type="EMBL" id="WAEL01000001">
    <property type="protein sequence ID" value="NID08701.1"/>
    <property type="molecule type" value="Genomic_DNA"/>
</dbReference>
<dbReference type="Pfam" id="PF07690">
    <property type="entry name" value="MFS_1"/>
    <property type="match status" value="1"/>
</dbReference>
<dbReference type="RefSeq" id="WP_166690570.1">
    <property type="nucleotide sequence ID" value="NZ_WAEL01000001.1"/>
</dbReference>
<sequence>MVAAPSRSDAHEPSTVSLRALDQANFFLADVRDGLGPYLAIYLLTSRHWKAQDIGLAMSVMGIATVVSQTPAGALVDRTRRKRLYSILASLLIATASLGTVLLPTFSVIIGGQVLMGLAAAWFTPALAAITLGLVGHKALDRRIGRNETANHGGNVFAAAMAGLIGYYVSAEGIFVLLAAMSLLSSVAIWRIRESDIDHERARGDGDNKTDSNKQKMGWRALASNRDILFFALACVLFHFANAAMLPLLGQQLAKGNGAGTSSAYMSACIIVAQVVMIPVSYWAGQLAPNGRKRLLLIGFAVLPVRGLLYTLTGDPIALVSIQLLDGVGAGLFGVLSVLIVADLTQGSGLFNTTQGAIATAVGLGASLSNAFAGAIVQRSGYASAFLILSGIAVAALAVFWLLVPETCQYTSTSTQARNTV</sequence>
<dbReference type="PROSITE" id="PS50850">
    <property type="entry name" value="MFS"/>
    <property type="match status" value="1"/>
</dbReference>
<evidence type="ECO:0000256" key="1">
    <source>
        <dbReference type="ARBA" id="ARBA00022692"/>
    </source>
</evidence>
<proteinExistence type="predicted"/>
<dbReference type="InterPro" id="IPR020846">
    <property type="entry name" value="MFS_dom"/>
</dbReference>
<evidence type="ECO:0000256" key="3">
    <source>
        <dbReference type="ARBA" id="ARBA00023136"/>
    </source>
</evidence>
<keyword evidence="1 4" id="KW-0812">Transmembrane</keyword>
<feature type="transmembrane region" description="Helical" evidence="4">
    <location>
        <begin position="149"/>
        <end position="168"/>
    </location>
</feature>
<gene>
    <name evidence="6" type="ORF">F7231_00830</name>
</gene>
<evidence type="ECO:0000256" key="4">
    <source>
        <dbReference type="SAM" id="Phobius"/>
    </source>
</evidence>
<dbReference type="InterPro" id="IPR036259">
    <property type="entry name" value="MFS_trans_sf"/>
</dbReference>